<reference evidence="4" key="1">
    <citation type="journal article" date="2019" name="Int. J. Syst. Evol. Microbiol.">
        <title>The Global Catalogue of Microorganisms (GCM) 10K type strain sequencing project: providing services to taxonomists for standard genome sequencing and annotation.</title>
        <authorList>
            <consortium name="The Broad Institute Genomics Platform"/>
            <consortium name="The Broad Institute Genome Sequencing Center for Infectious Disease"/>
            <person name="Wu L."/>
            <person name="Ma J."/>
        </authorList>
    </citation>
    <scope>NUCLEOTIDE SEQUENCE [LARGE SCALE GENOMIC DNA]</scope>
    <source>
        <strain evidence="4">KCTC 42984</strain>
    </source>
</reference>
<dbReference type="Proteomes" id="UP001595604">
    <property type="component" value="Unassembled WGS sequence"/>
</dbReference>
<dbReference type="InterPro" id="IPR036895">
    <property type="entry name" value="Uracil-DNA_glycosylase-like_sf"/>
</dbReference>
<name>A0ABV7IND3_9SPHN</name>
<feature type="domain" description="Uracil-DNA glycosylase-like" evidence="2">
    <location>
        <begin position="105"/>
        <end position="246"/>
    </location>
</feature>
<organism evidence="3 4">
    <name type="scientific">Novosphingobium bradum</name>
    <dbReference type="NCBI Taxonomy" id="1737444"/>
    <lineage>
        <taxon>Bacteria</taxon>
        <taxon>Pseudomonadati</taxon>
        <taxon>Pseudomonadota</taxon>
        <taxon>Alphaproteobacteria</taxon>
        <taxon>Sphingomonadales</taxon>
        <taxon>Sphingomonadaceae</taxon>
        <taxon>Novosphingobium</taxon>
    </lineage>
</organism>
<evidence type="ECO:0000256" key="1">
    <source>
        <dbReference type="SAM" id="MobiDB-lite"/>
    </source>
</evidence>
<dbReference type="EMBL" id="JBHRTQ010000007">
    <property type="protein sequence ID" value="MFC3174210.1"/>
    <property type="molecule type" value="Genomic_DNA"/>
</dbReference>
<sequence length="256" mass="27714">MEGLRQRENDRLRPGDLAGAMAWWRDAGVDLDFTDEPQGWLAAPEAPPGHEIKSAAAPARPAPEPAPPARIGGDPQAWPADLAAFREWWLAEPLLDGGSLRGRVPPRGSAEAQVMIVVGQPEAEDEGELLSASQGRLLSAMLAAMSLPPEAVYLASALPRHTPVPDWADLAARGLGAVLRHHIALARPRRLLVFGEGVLSLLGNDPAQSAQNSSHFYHEDQTLPLLGARELASLARPAWKARFWRDWLDWTGTETA</sequence>
<dbReference type="Pfam" id="PF03167">
    <property type="entry name" value="UDG"/>
    <property type="match status" value="1"/>
</dbReference>
<dbReference type="InterPro" id="IPR005122">
    <property type="entry name" value="Uracil-DNA_glycosylase-like"/>
</dbReference>
<proteinExistence type="predicted"/>
<comment type="caution">
    <text evidence="3">The sequence shown here is derived from an EMBL/GenBank/DDBJ whole genome shotgun (WGS) entry which is preliminary data.</text>
</comment>
<evidence type="ECO:0000313" key="3">
    <source>
        <dbReference type="EMBL" id="MFC3174210.1"/>
    </source>
</evidence>
<protein>
    <submittedName>
        <fullName evidence="3">Uracil-DNA glycosylase family protein</fullName>
    </submittedName>
</protein>
<evidence type="ECO:0000259" key="2">
    <source>
        <dbReference type="Pfam" id="PF03167"/>
    </source>
</evidence>
<keyword evidence="4" id="KW-1185">Reference proteome</keyword>
<evidence type="ECO:0000313" key="4">
    <source>
        <dbReference type="Proteomes" id="UP001595604"/>
    </source>
</evidence>
<accession>A0ABV7IND3</accession>
<feature type="region of interest" description="Disordered" evidence="1">
    <location>
        <begin position="38"/>
        <end position="70"/>
    </location>
</feature>
<dbReference type="Gene3D" id="3.40.470.10">
    <property type="entry name" value="Uracil-DNA glycosylase-like domain"/>
    <property type="match status" value="1"/>
</dbReference>
<dbReference type="SUPFAM" id="SSF52141">
    <property type="entry name" value="Uracil-DNA glycosylase-like"/>
    <property type="match status" value="1"/>
</dbReference>
<gene>
    <name evidence="3" type="ORF">ACFOD9_08100</name>
</gene>